<dbReference type="GO" id="GO:0016787">
    <property type="term" value="F:hydrolase activity"/>
    <property type="evidence" value="ECO:0007669"/>
    <property type="project" value="UniProtKB-KW"/>
</dbReference>
<comment type="caution">
    <text evidence="1">The sequence shown here is derived from an EMBL/GenBank/DDBJ whole genome shotgun (WGS) entry which is preliminary data.</text>
</comment>
<dbReference type="PIRSF" id="PIRSF029730">
    <property type="entry name" value="UCP029730"/>
    <property type="match status" value="1"/>
</dbReference>
<gene>
    <name evidence="1" type="ORF">HLH34_16755</name>
</gene>
<dbReference type="InterPro" id="IPR007709">
    <property type="entry name" value="N-FG_amidohydro"/>
</dbReference>
<keyword evidence="2" id="KW-1185">Reference proteome</keyword>
<sequence>MQCTLRIEAMPQDDAPRGGGLASGTLLGARDPAPVGVHGRSGASPFLLLSDHAGRAVPSCLGDLGVPASDWDRHIAWDIGMAGMGRLLAERLDTILIEQVYSRLVIDCNRAPGHPTSVVRVSDGTDVPANLELDAADIARREDEIFRPYHARIADELAARHGQSTVVVALHSFTPEMGGMPRPWHAGVLHNRAPRFGLIVRSLLEQEGGLLVGDNEPYALTDGSDYTIPVHAERNGLAYVELEIRQDLVADARGQREWADRLARVLPQAWARHTV</sequence>
<accession>A0A7W4JVF5</accession>
<dbReference type="AlphaFoldDB" id="A0A7W4JVF5"/>
<evidence type="ECO:0000313" key="1">
    <source>
        <dbReference type="EMBL" id="MBB2191589.1"/>
    </source>
</evidence>
<protein>
    <submittedName>
        <fullName evidence="1">N-formylglutamate amidohydrolase</fullName>
    </submittedName>
</protein>
<name>A0A7W4JVF5_9PROT</name>
<dbReference type="Gene3D" id="3.40.630.40">
    <property type="entry name" value="Zn-dependent exopeptidases"/>
    <property type="match status" value="1"/>
</dbReference>
<evidence type="ECO:0000313" key="2">
    <source>
        <dbReference type="Proteomes" id="UP000555756"/>
    </source>
</evidence>
<dbReference type="InterPro" id="IPR011227">
    <property type="entry name" value="UCP029730"/>
</dbReference>
<organism evidence="1 2">
    <name type="scientific">Gluconacetobacter azotocaptans</name>
    <dbReference type="NCBI Taxonomy" id="142834"/>
    <lineage>
        <taxon>Bacteria</taxon>
        <taxon>Pseudomonadati</taxon>
        <taxon>Pseudomonadota</taxon>
        <taxon>Alphaproteobacteria</taxon>
        <taxon>Acetobacterales</taxon>
        <taxon>Acetobacteraceae</taxon>
        <taxon>Gluconacetobacter</taxon>
    </lineage>
</organism>
<dbReference type="EMBL" id="JABEQF010000018">
    <property type="protein sequence ID" value="MBB2191589.1"/>
    <property type="molecule type" value="Genomic_DNA"/>
</dbReference>
<reference evidence="1 2" key="1">
    <citation type="submission" date="2020-04" db="EMBL/GenBank/DDBJ databases">
        <title>Description of novel Gluconacetobacter.</title>
        <authorList>
            <person name="Sombolestani A."/>
        </authorList>
    </citation>
    <scope>NUCLEOTIDE SEQUENCE [LARGE SCALE GENOMIC DNA]</scope>
    <source>
        <strain evidence="1 2">LMG 21311</strain>
    </source>
</reference>
<keyword evidence="1" id="KW-0378">Hydrolase</keyword>
<dbReference type="SUPFAM" id="SSF53187">
    <property type="entry name" value="Zn-dependent exopeptidases"/>
    <property type="match status" value="1"/>
</dbReference>
<dbReference type="Pfam" id="PF05013">
    <property type="entry name" value="FGase"/>
    <property type="match status" value="1"/>
</dbReference>
<proteinExistence type="predicted"/>
<dbReference type="Proteomes" id="UP000555756">
    <property type="component" value="Unassembled WGS sequence"/>
</dbReference>